<feature type="compositionally biased region" description="Basic and acidic residues" evidence="1">
    <location>
        <begin position="176"/>
        <end position="190"/>
    </location>
</feature>
<evidence type="ECO:0000313" key="3">
    <source>
        <dbReference type="Proteomes" id="UP001275084"/>
    </source>
</evidence>
<feature type="compositionally biased region" description="Polar residues" evidence="1">
    <location>
        <begin position="201"/>
        <end position="210"/>
    </location>
</feature>
<comment type="caution">
    <text evidence="2">The sequence shown here is derived from an EMBL/GenBank/DDBJ whole genome shotgun (WGS) entry which is preliminary data.</text>
</comment>
<sequence length="255" mass="28197">MTDNLRRPAALLHWQLQRLCFINTRQWTTPFSAGDTRLLPLMQHHFSQTIADYIQYKVDPSGCFGIADTITWGMPMEVSTSSNLNLPPRSMDDFLFSMTQILSSDASELIRSQAQAFDRSVGIHGLADKFIGLRPAREAMLDVIDGAATRAEAVADQAVPFRPEQANPSTPASEQQHTDHHGDRESHPPAEEPPTMAPGSATGQPSTNTQPRPIIELQLEGSTILEAWNGNPTIRAMEQLANSHERNADPAQFLF</sequence>
<feature type="compositionally biased region" description="Polar residues" evidence="1">
    <location>
        <begin position="166"/>
        <end position="175"/>
    </location>
</feature>
<dbReference type="Proteomes" id="UP001275084">
    <property type="component" value="Unassembled WGS sequence"/>
</dbReference>
<evidence type="ECO:0000256" key="1">
    <source>
        <dbReference type="SAM" id="MobiDB-lite"/>
    </source>
</evidence>
<feature type="region of interest" description="Disordered" evidence="1">
    <location>
        <begin position="162"/>
        <end position="210"/>
    </location>
</feature>
<gene>
    <name evidence="2" type="ORF">B0T25DRAFT_53945</name>
</gene>
<name>A0AAJ0MKG8_9PEZI</name>
<evidence type="ECO:0000313" key="2">
    <source>
        <dbReference type="EMBL" id="KAK3363799.1"/>
    </source>
</evidence>
<reference evidence="2" key="1">
    <citation type="journal article" date="2023" name="Mol. Phylogenet. Evol.">
        <title>Genome-scale phylogeny and comparative genomics of the fungal order Sordariales.</title>
        <authorList>
            <person name="Hensen N."/>
            <person name="Bonometti L."/>
            <person name="Westerberg I."/>
            <person name="Brannstrom I.O."/>
            <person name="Guillou S."/>
            <person name="Cros-Aarteil S."/>
            <person name="Calhoun S."/>
            <person name="Haridas S."/>
            <person name="Kuo A."/>
            <person name="Mondo S."/>
            <person name="Pangilinan J."/>
            <person name="Riley R."/>
            <person name="LaButti K."/>
            <person name="Andreopoulos B."/>
            <person name="Lipzen A."/>
            <person name="Chen C."/>
            <person name="Yan M."/>
            <person name="Daum C."/>
            <person name="Ng V."/>
            <person name="Clum A."/>
            <person name="Steindorff A."/>
            <person name="Ohm R.A."/>
            <person name="Martin F."/>
            <person name="Silar P."/>
            <person name="Natvig D.O."/>
            <person name="Lalanne C."/>
            <person name="Gautier V."/>
            <person name="Ament-Velasquez S.L."/>
            <person name="Kruys A."/>
            <person name="Hutchinson M.I."/>
            <person name="Powell A.J."/>
            <person name="Barry K."/>
            <person name="Miller A.N."/>
            <person name="Grigoriev I.V."/>
            <person name="Debuchy R."/>
            <person name="Gladieux P."/>
            <person name="Hiltunen Thoren M."/>
            <person name="Johannesson H."/>
        </authorList>
    </citation>
    <scope>NUCLEOTIDE SEQUENCE</scope>
    <source>
        <strain evidence="2">CBS 955.72</strain>
    </source>
</reference>
<protein>
    <submittedName>
        <fullName evidence="2">Uncharacterized protein</fullName>
    </submittedName>
</protein>
<proteinExistence type="predicted"/>
<keyword evidence="3" id="KW-1185">Reference proteome</keyword>
<reference evidence="2" key="2">
    <citation type="submission" date="2023-06" db="EMBL/GenBank/DDBJ databases">
        <authorList>
            <consortium name="Lawrence Berkeley National Laboratory"/>
            <person name="Haridas S."/>
            <person name="Hensen N."/>
            <person name="Bonometti L."/>
            <person name="Westerberg I."/>
            <person name="Brannstrom I.O."/>
            <person name="Guillou S."/>
            <person name="Cros-Aarteil S."/>
            <person name="Calhoun S."/>
            <person name="Kuo A."/>
            <person name="Mondo S."/>
            <person name="Pangilinan J."/>
            <person name="Riley R."/>
            <person name="Labutti K."/>
            <person name="Andreopoulos B."/>
            <person name="Lipzen A."/>
            <person name="Chen C."/>
            <person name="Yanf M."/>
            <person name="Daum C."/>
            <person name="Ng V."/>
            <person name="Clum A."/>
            <person name="Steindorff A."/>
            <person name="Ohm R."/>
            <person name="Martin F."/>
            <person name="Silar P."/>
            <person name="Natvig D."/>
            <person name="Lalanne C."/>
            <person name="Gautier V."/>
            <person name="Ament-Velasquez S.L."/>
            <person name="Kruys A."/>
            <person name="Hutchinson M.I."/>
            <person name="Powell A.J."/>
            <person name="Barry K."/>
            <person name="Miller A.N."/>
            <person name="Grigoriev I.V."/>
            <person name="Debuchy R."/>
            <person name="Gladieux P."/>
            <person name="Thoren M.H."/>
            <person name="Johannesson H."/>
        </authorList>
    </citation>
    <scope>NUCLEOTIDE SEQUENCE</scope>
    <source>
        <strain evidence="2">CBS 955.72</strain>
    </source>
</reference>
<organism evidence="2 3">
    <name type="scientific">Lasiosphaeria hispida</name>
    <dbReference type="NCBI Taxonomy" id="260671"/>
    <lineage>
        <taxon>Eukaryota</taxon>
        <taxon>Fungi</taxon>
        <taxon>Dikarya</taxon>
        <taxon>Ascomycota</taxon>
        <taxon>Pezizomycotina</taxon>
        <taxon>Sordariomycetes</taxon>
        <taxon>Sordariomycetidae</taxon>
        <taxon>Sordariales</taxon>
        <taxon>Lasiosphaeriaceae</taxon>
        <taxon>Lasiosphaeria</taxon>
    </lineage>
</organism>
<dbReference type="AlphaFoldDB" id="A0AAJ0MKG8"/>
<dbReference type="EMBL" id="JAUIQD010000001">
    <property type="protein sequence ID" value="KAK3363799.1"/>
    <property type="molecule type" value="Genomic_DNA"/>
</dbReference>
<accession>A0AAJ0MKG8</accession>